<dbReference type="PANTHER" id="PTHR47372">
    <property type="entry name" value="DAUER UP-REGULATED-RELATED"/>
    <property type="match status" value="1"/>
</dbReference>
<evidence type="ECO:0000256" key="2">
    <source>
        <dbReference type="SAM" id="MobiDB-lite"/>
    </source>
</evidence>
<comment type="caution">
    <text evidence="4">The sequence shown here is derived from an EMBL/GenBank/DDBJ whole genome shotgun (WGS) entry which is preliminary data.</text>
</comment>
<sequence>MNRVTLVLFFVFLILATAGARENQFVNTTVIHNHGNQNPKEPEGPTSAKNEEKISMDDLKKSNNDRSRSKNPQDKKFNPNTNDSKSGSSARKSHNDASRRTEQINPTPNKYSSWTAEELQNHLNHRSDSMNPNSPRYNPTSASKNLKSSNQARLIQKELDSRKTQPQEQQNQQQQQEQQKQEAPTTKNLSQTQYAVIKSFVSALLSKCYDKEKWDSECAYEVAKEVGVSSLLVTVLNNIPLTQAIQRLYMVNNACISTSGEQCLVACTKFVTSISITMTSYSVGLWVLGPMIDGVAQHFVTDKLLDFAFDTSVGEDIKSKANSIYDVVSENHYVQSIGDAKDKMFEKMDDAKDKLFEKMEDAKDKLFEEMDDAKDKMFEKMEDAKDKLFEEMEDAKDKMFEKMDDAKDKMFEKMKPVKESLLEHGNVVKEKLGAVADEAKEKMKEKAESMKEWFGQFI</sequence>
<feature type="compositionally biased region" description="Polar residues" evidence="2">
    <location>
        <begin position="78"/>
        <end position="90"/>
    </location>
</feature>
<keyword evidence="5" id="KW-1185">Reference proteome</keyword>
<accession>A0AAW2YYK7</accession>
<feature type="compositionally biased region" description="Low complexity" evidence="2">
    <location>
        <begin position="166"/>
        <end position="182"/>
    </location>
</feature>
<dbReference type="AlphaFoldDB" id="A0AAW2YYK7"/>
<keyword evidence="1" id="KW-0175">Coiled coil</keyword>
<feature type="compositionally biased region" description="Polar residues" evidence="2">
    <location>
        <begin position="129"/>
        <end position="153"/>
    </location>
</feature>
<feature type="region of interest" description="Disordered" evidence="2">
    <location>
        <begin position="32"/>
        <end position="112"/>
    </location>
</feature>
<protein>
    <submittedName>
        <fullName evidence="4">Uncharacterized protein</fullName>
    </submittedName>
</protein>
<proteinExistence type="predicted"/>
<feature type="chain" id="PRO_5043363229" evidence="3">
    <location>
        <begin position="21"/>
        <end position="458"/>
    </location>
</feature>
<dbReference type="PANTHER" id="PTHR47372:SF5">
    <property type="entry name" value="LATE EMBRYOGENESIS ABUNDANT PROTEIN (LEA) FAMILY PROTEIN"/>
    <property type="match status" value="1"/>
</dbReference>
<reference evidence="4 5" key="1">
    <citation type="submission" date="2024-03" db="EMBL/GenBank/DDBJ databases">
        <title>The Acrasis kona genome and developmental transcriptomes reveal deep origins of eukaryotic multicellular pathways.</title>
        <authorList>
            <person name="Sheikh S."/>
            <person name="Fu C.-J."/>
            <person name="Brown M.W."/>
            <person name="Baldauf S.L."/>
        </authorList>
    </citation>
    <scope>NUCLEOTIDE SEQUENCE [LARGE SCALE GENOMIC DNA]</scope>
    <source>
        <strain evidence="4 5">ATCC MYA-3509</strain>
    </source>
</reference>
<feature type="coiled-coil region" evidence="1">
    <location>
        <begin position="345"/>
        <end position="409"/>
    </location>
</feature>
<evidence type="ECO:0000313" key="5">
    <source>
        <dbReference type="Proteomes" id="UP001431209"/>
    </source>
</evidence>
<dbReference type="EMBL" id="JAOPGA020000836">
    <property type="protein sequence ID" value="KAL0482230.1"/>
    <property type="molecule type" value="Genomic_DNA"/>
</dbReference>
<feature type="compositionally biased region" description="Polar residues" evidence="2">
    <location>
        <begin position="103"/>
        <end position="112"/>
    </location>
</feature>
<gene>
    <name evidence="4" type="ORF">AKO1_011130</name>
</gene>
<feature type="compositionally biased region" description="Basic and acidic residues" evidence="2">
    <location>
        <begin position="155"/>
        <end position="165"/>
    </location>
</feature>
<evidence type="ECO:0000256" key="3">
    <source>
        <dbReference type="SAM" id="SignalP"/>
    </source>
</evidence>
<dbReference type="Gene3D" id="6.10.140.1430">
    <property type="match status" value="1"/>
</dbReference>
<dbReference type="SUPFAM" id="SSF58113">
    <property type="entry name" value="Apolipoprotein A-I"/>
    <property type="match status" value="1"/>
</dbReference>
<keyword evidence="3" id="KW-0732">Signal</keyword>
<feature type="compositionally biased region" description="Basic and acidic residues" evidence="2">
    <location>
        <begin position="49"/>
        <end position="77"/>
    </location>
</feature>
<dbReference type="Proteomes" id="UP001431209">
    <property type="component" value="Unassembled WGS sequence"/>
</dbReference>
<feature type="region of interest" description="Disordered" evidence="2">
    <location>
        <begin position="124"/>
        <end position="188"/>
    </location>
</feature>
<evidence type="ECO:0000256" key="1">
    <source>
        <dbReference type="SAM" id="Coils"/>
    </source>
</evidence>
<dbReference type="Gene3D" id="6.10.250.2890">
    <property type="match status" value="1"/>
</dbReference>
<feature type="compositionally biased region" description="Basic and acidic residues" evidence="2">
    <location>
        <begin position="93"/>
        <end position="102"/>
    </location>
</feature>
<organism evidence="4 5">
    <name type="scientific">Acrasis kona</name>
    <dbReference type="NCBI Taxonomy" id="1008807"/>
    <lineage>
        <taxon>Eukaryota</taxon>
        <taxon>Discoba</taxon>
        <taxon>Heterolobosea</taxon>
        <taxon>Tetramitia</taxon>
        <taxon>Eutetramitia</taxon>
        <taxon>Acrasidae</taxon>
        <taxon>Acrasis</taxon>
    </lineage>
</organism>
<evidence type="ECO:0000313" key="4">
    <source>
        <dbReference type="EMBL" id="KAL0482230.1"/>
    </source>
</evidence>
<feature type="signal peptide" evidence="3">
    <location>
        <begin position="1"/>
        <end position="20"/>
    </location>
</feature>
<name>A0AAW2YYK7_9EUKA</name>